<keyword evidence="2" id="KW-1133">Transmembrane helix</keyword>
<evidence type="ECO:0000256" key="1">
    <source>
        <dbReference type="SAM" id="MobiDB-lite"/>
    </source>
</evidence>
<dbReference type="Proteomes" id="UP001175000">
    <property type="component" value="Unassembled WGS sequence"/>
</dbReference>
<evidence type="ECO:0000313" key="4">
    <source>
        <dbReference type="Proteomes" id="UP001175000"/>
    </source>
</evidence>
<dbReference type="EMBL" id="JAULSU010000004">
    <property type="protein sequence ID" value="KAK0618985.1"/>
    <property type="molecule type" value="Genomic_DNA"/>
</dbReference>
<comment type="caution">
    <text evidence="3">The sequence shown here is derived from an EMBL/GenBank/DDBJ whole genome shotgun (WGS) entry which is preliminary data.</text>
</comment>
<name>A0AA39WP31_9PEZI</name>
<proteinExistence type="predicted"/>
<dbReference type="AlphaFoldDB" id="A0AA39WP31"/>
<gene>
    <name evidence="3" type="ORF">B0T14DRAFT_518355</name>
</gene>
<keyword evidence="2" id="KW-0472">Membrane</keyword>
<evidence type="ECO:0000256" key="2">
    <source>
        <dbReference type="SAM" id="Phobius"/>
    </source>
</evidence>
<protein>
    <submittedName>
        <fullName evidence="3">Uncharacterized protein</fullName>
    </submittedName>
</protein>
<keyword evidence="4" id="KW-1185">Reference proteome</keyword>
<keyword evidence="2" id="KW-0812">Transmembrane</keyword>
<feature type="compositionally biased region" description="Low complexity" evidence="1">
    <location>
        <begin position="108"/>
        <end position="129"/>
    </location>
</feature>
<accession>A0AA39WP31</accession>
<feature type="region of interest" description="Disordered" evidence="1">
    <location>
        <begin position="100"/>
        <end position="129"/>
    </location>
</feature>
<feature type="transmembrane region" description="Helical" evidence="2">
    <location>
        <begin position="68"/>
        <end position="93"/>
    </location>
</feature>
<evidence type="ECO:0000313" key="3">
    <source>
        <dbReference type="EMBL" id="KAK0618985.1"/>
    </source>
</evidence>
<organism evidence="3 4">
    <name type="scientific">Immersiella caudata</name>
    <dbReference type="NCBI Taxonomy" id="314043"/>
    <lineage>
        <taxon>Eukaryota</taxon>
        <taxon>Fungi</taxon>
        <taxon>Dikarya</taxon>
        <taxon>Ascomycota</taxon>
        <taxon>Pezizomycotina</taxon>
        <taxon>Sordariomycetes</taxon>
        <taxon>Sordariomycetidae</taxon>
        <taxon>Sordariales</taxon>
        <taxon>Lasiosphaeriaceae</taxon>
        <taxon>Immersiella</taxon>
    </lineage>
</organism>
<sequence length="264" mass="27676">MSFVDRNEGKIIYPSHVDLEVVSPGVDAPQRAQHTHIYGETAVAPQPRPSSAPEPTARRIFGLHRSTFWLLIVLFLVVIGAAVGGGIGGSIAVEQAKKGVSTPNLAQSTTSGVPSPSTSGSSSSSIAFSTTTGAQPTVTVIGPPNSSAARLPLDCPSINGTKQDVTLGSRTSSFTIVCGGNYIRPEFDIAAIVSYSLTDCLMACASYNWNRQEYPDNLGQRCAAVVFNSNLFKSVAGGFGTCYLKYNKEAFSQTGDMSAATGEL</sequence>
<reference evidence="3" key="1">
    <citation type="submission" date="2023-06" db="EMBL/GenBank/DDBJ databases">
        <title>Genome-scale phylogeny and comparative genomics of the fungal order Sordariales.</title>
        <authorList>
            <consortium name="Lawrence Berkeley National Laboratory"/>
            <person name="Hensen N."/>
            <person name="Bonometti L."/>
            <person name="Westerberg I."/>
            <person name="Brannstrom I.O."/>
            <person name="Guillou S."/>
            <person name="Cros-Aarteil S."/>
            <person name="Calhoun S."/>
            <person name="Haridas S."/>
            <person name="Kuo A."/>
            <person name="Mondo S."/>
            <person name="Pangilinan J."/>
            <person name="Riley R."/>
            <person name="Labutti K."/>
            <person name="Andreopoulos B."/>
            <person name="Lipzen A."/>
            <person name="Chen C."/>
            <person name="Yanf M."/>
            <person name="Daum C."/>
            <person name="Ng V."/>
            <person name="Clum A."/>
            <person name="Steindorff A."/>
            <person name="Ohm R."/>
            <person name="Martin F."/>
            <person name="Silar P."/>
            <person name="Natvig D."/>
            <person name="Lalanne C."/>
            <person name="Gautier V."/>
            <person name="Ament-Velasquez S.L."/>
            <person name="Kruys A."/>
            <person name="Hutchinson M.I."/>
            <person name="Powell A.J."/>
            <person name="Barry K."/>
            <person name="Miller A.N."/>
            <person name="Grigoriev I.V."/>
            <person name="Debuchy R."/>
            <person name="Gladieux P."/>
            <person name="Thoren M.H."/>
            <person name="Johannesson H."/>
        </authorList>
    </citation>
    <scope>NUCLEOTIDE SEQUENCE</scope>
    <source>
        <strain evidence="3">CBS 606.72</strain>
    </source>
</reference>